<dbReference type="InterPro" id="IPR003599">
    <property type="entry name" value="Ig_sub"/>
</dbReference>
<evidence type="ECO:0000313" key="2">
    <source>
        <dbReference type="Ensembl" id="ENSLLEP00000013065.1"/>
    </source>
</evidence>
<dbReference type="SMART" id="SM00408">
    <property type="entry name" value="IGc2"/>
    <property type="match status" value="1"/>
</dbReference>
<feature type="domain" description="Ig-like" evidence="1">
    <location>
        <begin position="8"/>
        <end position="110"/>
    </location>
</feature>
<dbReference type="InterPro" id="IPR036179">
    <property type="entry name" value="Ig-like_dom_sf"/>
</dbReference>
<proteinExistence type="predicted"/>
<dbReference type="SUPFAM" id="SSF48726">
    <property type="entry name" value="Immunoglobulin"/>
    <property type="match status" value="1"/>
</dbReference>
<dbReference type="InterPro" id="IPR007110">
    <property type="entry name" value="Ig-like_dom"/>
</dbReference>
<dbReference type="SMART" id="SM00409">
    <property type="entry name" value="IG"/>
    <property type="match status" value="1"/>
</dbReference>
<dbReference type="PANTHER" id="PTHR23267">
    <property type="entry name" value="IMMUNOGLOBULIN LIGHT CHAIN"/>
    <property type="match status" value="1"/>
</dbReference>
<dbReference type="AlphaFoldDB" id="A0A8C5MDM9"/>
<evidence type="ECO:0000313" key="3">
    <source>
        <dbReference type="Proteomes" id="UP000694569"/>
    </source>
</evidence>
<dbReference type="GeneTree" id="ENSGT00940000154869"/>
<dbReference type="OrthoDB" id="9625757at2759"/>
<accession>A0A8C5MDM9</accession>
<dbReference type="InterPro" id="IPR050150">
    <property type="entry name" value="IgV_Light_Chain"/>
</dbReference>
<dbReference type="Proteomes" id="UP000694569">
    <property type="component" value="Unplaced"/>
</dbReference>
<reference evidence="2" key="2">
    <citation type="submission" date="2025-09" db="UniProtKB">
        <authorList>
            <consortium name="Ensembl"/>
        </authorList>
    </citation>
    <scope>IDENTIFICATION</scope>
</reference>
<dbReference type="FunFam" id="2.60.40.10:FF:001230">
    <property type="entry name" value="Immunoglobulin kappa variable 8-16"/>
    <property type="match status" value="1"/>
</dbReference>
<keyword evidence="3" id="KW-1185">Reference proteome</keyword>
<dbReference type="SMART" id="SM00406">
    <property type="entry name" value="IGv"/>
    <property type="match status" value="1"/>
</dbReference>
<sequence>VHWNPLSPPLVIVLNQTPVSLTASPGDTVSMYCKASESIYKNLAWYKQKPGEPPQLLIYAGDSRYTGTPERFNALRTGSGADFTLRIKGILTEDAAIYYCQFTGRNPLTQ</sequence>
<reference evidence="2" key="1">
    <citation type="submission" date="2025-08" db="UniProtKB">
        <authorList>
            <consortium name="Ensembl"/>
        </authorList>
    </citation>
    <scope>IDENTIFICATION</scope>
</reference>
<name>A0A8C5MDM9_9ANUR</name>
<dbReference type="InterPro" id="IPR003598">
    <property type="entry name" value="Ig_sub2"/>
</dbReference>
<dbReference type="Ensembl" id="ENSLLET00000013579.1">
    <property type="protein sequence ID" value="ENSLLEP00000013065.1"/>
    <property type="gene ID" value="ENSLLEG00000008255.1"/>
</dbReference>
<organism evidence="2 3">
    <name type="scientific">Leptobrachium leishanense</name>
    <name type="common">Leishan spiny toad</name>
    <dbReference type="NCBI Taxonomy" id="445787"/>
    <lineage>
        <taxon>Eukaryota</taxon>
        <taxon>Metazoa</taxon>
        <taxon>Chordata</taxon>
        <taxon>Craniata</taxon>
        <taxon>Vertebrata</taxon>
        <taxon>Euteleostomi</taxon>
        <taxon>Amphibia</taxon>
        <taxon>Batrachia</taxon>
        <taxon>Anura</taxon>
        <taxon>Pelobatoidea</taxon>
        <taxon>Megophryidae</taxon>
        <taxon>Leptobrachium</taxon>
    </lineage>
</organism>
<dbReference type="InterPro" id="IPR013106">
    <property type="entry name" value="Ig_V-set"/>
</dbReference>
<dbReference type="Gene3D" id="2.60.40.10">
    <property type="entry name" value="Immunoglobulins"/>
    <property type="match status" value="1"/>
</dbReference>
<evidence type="ECO:0000259" key="1">
    <source>
        <dbReference type="PROSITE" id="PS50835"/>
    </source>
</evidence>
<dbReference type="Pfam" id="PF07686">
    <property type="entry name" value="V-set"/>
    <property type="match status" value="1"/>
</dbReference>
<dbReference type="PROSITE" id="PS50835">
    <property type="entry name" value="IG_LIKE"/>
    <property type="match status" value="1"/>
</dbReference>
<dbReference type="InterPro" id="IPR013783">
    <property type="entry name" value="Ig-like_fold"/>
</dbReference>
<protein>
    <recommendedName>
        <fullName evidence="1">Ig-like domain-containing protein</fullName>
    </recommendedName>
</protein>